<feature type="domain" description="Ubiquitin fusion degradation protein UFD1 N-terminal subdomain 2" evidence="6">
    <location>
        <begin position="114"/>
        <end position="188"/>
    </location>
</feature>
<reference evidence="7 9" key="1">
    <citation type="submission" date="2015-12" db="EMBL/GenBank/DDBJ databases">
        <title>The genome of Folsomia candida.</title>
        <authorList>
            <person name="Faddeeva A."/>
            <person name="Derks M.F."/>
            <person name="Anvar Y."/>
            <person name="Smit S."/>
            <person name="Van Straalen N."/>
            <person name="Roelofs D."/>
        </authorList>
    </citation>
    <scope>NUCLEOTIDE SEQUENCE [LARGE SCALE GENOMIC DNA]</scope>
    <source>
        <strain evidence="7 9">VU population</strain>
        <tissue evidence="7">Whole body</tissue>
    </source>
</reference>
<dbReference type="GO" id="GO:0031593">
    <property type="term" value="F:polyubiquitin modification-dependent protein binding"/>
    <property type="evidence" value="ECO:0007669"/>
    <property type="project" value="TreeGrafter"/>
</dbReference>
<dbReference type="Pfam" id="PF24842">
    <property type="entry name" value="UFD1_N2"/>
    <property type="match status" value="1"/>
</dbReference>
<dbReference type="InterPro" id="IPR042299">
    <property type="entry name" value="Ufd1-like_Nn"/>
</dbReference>
<evidence type="ECO:0000313" key="8">
    <source>
        <dbReference type="EMBL" id="QBH74167.1"/>
    </source>
</evidence>
<sequence>MFGFGMFHEPLRPFSRTYRCFSVSMLPGQERQDVDNGGKIILPPSALEYLTRLNVVYPMLFKLTHGRLERQTHCGVLEFVADEGRCYLPYWMMRNLMIDEGDVLTVESATLPVASYSKFEPQSPDFLDITNPKAMLENALRSFACLTSGDVIAIRYNNKLYELRVLETRPGPAVSIIECDMDVEFAPPVGYQEPERPQQTKKAEQDDVEEMLFETTDFVAFRGGGNRLDGKSSGSPTSSGVFVPHKRGVPDFEFKMGRIQFLRNVRFNNNSAEADRNNKTFKPFEGSGTTLRSKDST</sequence>
<proteinExistence type="evidence at transcript level"/>
<dbReference type="InterPro" id="IPR055417">
    <property type="entry name" value="UFD1_N1"/>
</dbReference>
<dbReference type="EMBL" id="LNIX01000006">
    <property type="protein sequence ID" value="OXA52570.1"/>
    <property type="molecule type" value="Genomic_DNA"/>
</dbReference>
<dbReference type="FunFam" id="3.10.330.10:FF:000002">
    <property type="entry name" value="ubiquitin fusion degradation protein 1 homolog"/>
    <property type="match status" value="1"/>
</dbReference>
<evidence type="ECO:0000259" key="6">
    <source>
        <dbReference type="Pfam" id="PF24842"/>
    </source>
</evidence>
<dbReference type="AlphaFoldDB" id="A0A226E5J1"/>
<dbReference type="Gene3D" id="2.40.40.50">
    <property type="entry name" value="Ubiquitin fusion degradation protein UFD1, N-terminal domain"/>
    <property type="match status" value="1"/>
</dbReference>
<protein>
    <recommendedName>
        <fullName evidence="3">Ubiquitin fusion degradation protein 1 homolog</fullName>
    </recommendedName>
</protein>
<dbReference type="GO" id="GO:0034098">
    <property type="term" value="C:VCP-NPL4-UFD1 AAA ATPase complex"/>
    <property type="evidence" value="ECO:0007669"/>
    <property type="project" value="TreeGrafter"/>
</dbReference>
<feature type="domain" description="Ubiquitin fusion degradation protein UFD1 N-terminal subdomain 1" evidence="5">
    <location>
        <begin position="14"/>
        <end position="112"/>
    </location>
</feature>
<dbReference type="OMA" id="WMMQQLC"/>
<evidence type="ECO:0000259" key="5">
    <source>
        <dbReference type="Pfam" id="PF03152"/>
    </source>
</evidence>
<organism evidence="7 9">
    <name type="scientific">Folsomia candida</name>
    <name type="common">Springtail</name>
    <dbReference type="NCBI Taxonomy" id="158441"/>
    <lineage>
        <taxon>Eukaryota</taxon>
        <taxon>Metazoa</taxon>
        <taxon>Ecdysozoa</taxon>
        <taxon>Arthropoda</taxon>
        <taxon>Hexapoda</taxon>
        <taxon>Collembola</taxon>
        <taxon>Entomobryomorpha</taxon>
        <taxon>Isotomoidea</taxon>
        <taxon>Isotomidae</taxon>
        <taxon>Proisotominae</taxon>
        <taxon>Folsomia</taxon>
    </lineage>
</organism>
<dbReference type="Pfam" id="PF03152">
    <property type="entry name" value="UFD1_N1"/>
    <property type="match status" value="1"/>
</dbReference>
<dbReference type="Gene3D" id="3.10.330.10">
    <property type="match status" value="1"/>
</dbReference>
<evidence type="ECO:0000256" key="1">
    <source>
        <dbReference type="ARBA" id="ARBA00006043"/>
    </source>
</evidence>
<dbReference type="Proteomes" id="UP000198287">
    <property type="component" value="Unassembled WGS sequence"/>
</dbReference>
<dbReference type="GO" id="GO:0036503">
    <property type="term" value="P:ERAD pathway"/>
    <property type="evidence" value="ECO:0007669"/>
    <property type="project" value="TreeGrafter"/>
</dbReference>
<gene>
    <name evidence="7" type="ORF">Fcan01_11991</name>
</gene>
<keyword evidence="9" id="KW-1185">Reference proteome</keyword>
<evidence type="ECO:0000256" key="3">
    <source>
        <dbReference type="ARBA" id="ARBA00071119"/>
    </source>
</evidence>
<dbReference type="PANTHER" id="PTHR12555">
    <property type="entry name" value="UBIQUITIN FUSION DEGRADATON PROTEIN 1"/>
    <property type="match status" value="1"/>
</dbReference>
<accession>A0A226E5J1</accession>
<dbReference type="GO" id="GO:0006511">
    <property type="term" value="P:ubiquitin-dependent protein catabolic process"/>
    <property type="evidence" value="ECO:0007669"/>
    <property type="project" value="InterPro"/>
</dbReference>
<evidence type="ECO:0000313" key="9">
    <source>
        <dbReference type="Proteomes" id="UP000198287"/>
    </source>
</evidence>
<dbReference type="EMBL" id="MH800009">
    <property type="protein sequence ID" value="QBH74167.1"/>
    <property type="molecule type" value="mRNA"/>
</dbReference>
<comment type="similarity">
    <text evidence="1">Belongs to the UFD1 family.</text>
</comment>
<evidence type="ECO:0000256" key="4">
    <source>
        <dbReference type="SAM" id="MobiDB-lite"/>
    </source>
</evidence>
<dbReference type="STRING" id="158441.A0A226E5J1"/>
<name>A0A226E5J1_FOLCA</name>
<reference evidence="8" key="2">
    <citation type="journal article" date="2019" name="Sci. Rep.">
        <title>No signal of deleterious mutation accumulation in conserved gene sequences of extant asexual hexapods.</title>
        <authorList>
            <person name="Brandt A."/>
            <person name="Bast J."/>
            <person name="Scheu S."/>
            <person name="Meusemann K."/>
            <person name="Donath A."/>
            <person name="Schuette K."/>
            <person name="Machida R."/>
            <person name="Kraaijeveld K."/>
        </authorList>
    </citation>
    <scope>NUCLEOTIDE SEQUENCE</scope>
    <source>
        <strain evidence="8">OG6087</strain>
    </source>
</reference>
<dbReference type="FunFam" id="2.40.40.50:FF:000001">
    <property type="entry name" value="Ubiquitin fusion degradation protein 1 homolog"/>
    <property type="match status" value="1"/>
</dbReference>
<dbReference type="InterPro" id="IPR004854">
    <property type="entry name" value="Ufd1-like"/>
</dbReference>
<feature type="region of interest" description="Disordered" evidence="4">
    <location>
        <begin position="272"/>
        <end position="297"/>
    </location>
</feature>
<evidence type="ECO:0000256" key="2">
    <source>
        <dbReference type="ARBA" id="ARBA00022786"/>
    </source>
</evidence>
<evidence type="ECO:0000313" key="7">
    <source>
        <dbReference type="EMBL" id="OXA52570.1"/>
    </source>
</evidence>
<dbReference type="PANTHER" id="PTHR12555:SF13">
    <property type="entry name" value="UBIQUITIN RECOGNITION FACTOR IN ER-ASSOCIATED DEGRADATION PROTEIN 1"/>
    <property type="match status" value="1"/>
</dbReference>
<dbReference type="InterPro" id="IPR055418">
    <property type="entry name" value="UFD1_N2"/>
</dbReference>
<dbReference type="OrthoDB" id="422728at2759"/>
<keyword evidence="2" id="KW-0833">Ubl conjugation pathway</keyword>